<reference evidence="3 4" key="2">
    <citation type="journal article" date="2015" name="MBio">
        <title>Genome-Resolved Metagenomic Analysis Reveals Roles for Candidate Phyla and Other Microbial Community Members in Biogeochemical Transformations in Oil Reservoirs.</title>
        <authorList>
            <person name="Hu P."/>
            <person name="Tom L."/>
            <person name="Singh A."/>
            <person name="Thomas B.C."/>
            <person name="Baker B.J."/>
            <person name="Piceno Y.M."/>
            <person name="Andersen G.L."/>
            <person name="Banfield J.F."/>
        </authorList>
    </citation>
    <scope>NUCLEOTIDE SEQUENCE [LARGE SCALE GENOMIC DNA]</scope>
    <source>
        <strain evidence="1">57_489</strain>
    </source>
</reference>
<dbReference type="Proteomes" id="UP000057043">
    <property type="component" value="Unassembled WGS sequence"/>
</dbReference>
<dbReference type="NCBIfam" id="NF011470">
    <property type="entry name" value="PRK14887.1"/>
    <property type="match status" value="1"/>
</dbReference>
<dbReference type="Proteomes" id="UP000053961">
    <property type="component" value="Unassembled WGS sequence"/>
</dbReference>
<dbReference type="EMBL" id="LGHB01000007">
    <property type="protein sequence ID" value="KUK96863.1"/>
    <property type="molecule type" value="Genomic_DNA"/>
</dbReference>
<evidence type="ECO:0000313" key="4">
    <source>
        <dbReference type="Proteomes" id="UP000057043"/>
    </source>
</evidence>
<sequence>MMRARLKFQGEMAGVVASSLDPDNLPGMKVEVGDEEFEVEFSAEKVGTLLATADDLIMNIKIAEDMLNREVGF</sequence>
<evidence type="ECO:0000313" key="2">
    <source>
        <dbReference type="EMBL" id="KUK96863.1"/>
    </source>
</evidence>
<organism evidence="2 3">
    <name type="scientific">Methanothrix harundinacea</name>
    <dbReference type="NCBI Taxonomy" id="301375"/>
    <lineage>
        <taxon>Archaea</taxon>
        <taxon>Methanobacteriati</taxon>
        <taxon>Methanobacteriota</taxon>
        <taxon>Stenosarchaea group</taxon>
        <taxon>Methanomicrobia</taxon>
        <taxon>Methanotrichales</taxon>
        <taxon>Methanotrichaceae</taxon>
        <taxon>Methanothrix</taxon>
    </lineage>
</organism>
<name>A0A101IKF5_9EURY</name>
<dbReference type="EMBL" id="LGFT01000083">
    <property type="protein sequence ID" value="KUK43345.1"/>
    <property type="molecule type" value="Genomic_DNA"/>
</dbReference>
<gene>
    <name evidence="1" type="ORF">XD72_2264</name>
    <name evidence="2" type="ORF">XE07_0814</name>
</gene>
<evidence type="ECO:0000313" key="3">
    <source>
        <dbReference type="Proteomes" id="UP000053961"/>
    </source>
</evidence>
<evidence type="ECO:0000313" key="1">
    <source>
        <dbReference type="EMBL" id="KUK43345.1"/>
    </source>
</evidence>
<reference evidence="2" key="1">
    <citation type="journal article" date="2015" name="MBio">
        <title>Genome-resolved metagenomic analysis reveals roles for candidate phyla and other microbial community members in biogeochemical transformations in oil reservoirs.</title>
        <authorList>
            <person name="Hu P."/>
            <person name="Tom L."/>
            <person name="Singh A."/>
            <person name="Thomas B.C."/>
            <person name="Baker B.J."/>
            <person name="Piceno Y.M."/>
            <person name="Andersen G.L."/>
            <person name="Banfield J.F."/>
        </authorList>
    </citation>
    <scope>NUCLEOTIDE SEQUENCE [LARGE SCALE GENOMIC DNA]</scope>
    <source>
        <strain evidence="2">56_747</strain>
    </source>
</reference>
<comment type="caution">
    <text evidence="2">The sequence shown here is derived from an EMBL/GenBank/DDBJ whole genome shotgun (WGS) entry which is preliminary data.</text>
</comment>
<proteinExistence type="predicted"/>
<accession>A0A101IKF5</accession>
<dbReference type="AlphaFoldDB" id="A0A101IKF5"/>
<protein>
    <submittedName>
        <fullName evidence="2">Uncharacterized protein</fullName>
    </submittedName>
</protein>
<dbReference type="PATRIC" id="fig|301375.6.peg.2121"/>